<dbReference type="PaxDb" id="1148-1001549"/>
<dbReference type="eggNOG" id="ENOG50300Y3">
    <property type="taxonomic scope" value="Bacteria"/>
</dbReference>
<organism evidence="1 2">
    <name type="scientific">Synechocystis sp. (strain ATCC 27184 / PCC 6803 / Kazusa)</name>
    <dbReference type="NCBI Taxonomy" id="1111708"/>
    <lineage>
        <taxon>Bacteria</taxon>
        <taxon>Bacillati</taxon>
        <taxon>Cyanobacteriota</taxon>
        <taxon>Cyanophyceae</taxon>
        <taxon>Synechococcales</taxon>
        <taxon>Merismopediaceae</taxon>
        <taxon>Synechocystis</taxon>
    </lineage>
</organism>
<dbReference type="EnsemblBacteria" id="BAA10176">
    <property type="protein sequence ID" value="BAA10176"/>
    <property type="gene ID" value="BAA10176"/>
</dbReference>
<proteinExistence type="predicted"/>
<protein>
    <submittedName>
        <fullName evidence="1">Sll0309 protein</fullName>
    </submittedName>
</protein>
<dbReference type="IntAct" id="Q55656">
    <property type="interactions" value="3"/>
</dbReference>
<evidence type="ECO:0000313" key="2">
    <source>
        <dbReference type="Proteomes" id="UP000001425"/>
    </source>
</evidence>
<dbReference type="AlphaFoldDB" id="Q55656"/>
<dbReference type="Proteomes" id="UP000001425">
    <property type="component" value="Chromosome"/>
</dbReference>
<reference evidence="1 2" key="1">
    <citation type="journal article" date="1995" name="DNA Res.">
        <title>Sequence analysis of the genome of the unicellular cyanobacterium Synechocystis sp. strain PCC6803. I. Sequence features in the 1 Mb region from map positions 64% to 92% of the genome.</title>
        <authorList>
            <person name="Kaneko T."/>
            <person name="Tanaka A."/>
            <person name="Sato S."/>
            <person name="Kotani H."/>
            <person name="Sazuka T."/>
            <person name="Miyajima N."/>
            <person name="Sugiura M."/>
            <person name="Tabata S."/>
        </authorList>
    </citation>
    <scope>NUCLEOTIDE SEQUENCE [LARGE SCALE GENOMIC DNA]</scope>
    <source>
        <strain evidence="2">ATCC 27184 / PCC 6803 / Kazusa</strain>
    </source>
</reference>
<dbReference type="PIR" id="S76324">
    <property type="entry name" value="S76324"/>
</dbReference>
<dbReference type="EMBL" id="BA000022">
    <property type="protein sequence ID" value="BAA10176.1"/>
    <property type="molecule type" value="Genomic_DNA"/>
</dbReference>
<gene>
    <name evidence="1" type="ordered locus">sll0309</name>
</gene>
<name>Q55656_SYNY3</name>
<dbReference type="STRING" id="1148.gene:10499673"/>
<reference evidence="1 2" key="2">
    <citation type="journal article" date="1996" name="DNA Res.">
        <title>Sequence analysis of the genome of the unicellular cyanobacterium Synechocystis sp. strain PCC6803. II. Sequence determination of the entire genome and assignment of potential protein-coding regions.</title>
        <authorList>
            <person name="Kaneko T."/>
            <person name="Sato S."/>
            <person name="Kotani H."/>
            <person name="Tanaka A."/>
            <person name="Asamizu E."/>
            <person name="Nakamura Y."/>
            <person name="Miyajima N."/>
            <person name="Hirosawa M."/>
            <person name="Sugiura M."/>
            <person name="Sasamoto S."/>
            <person name="Kimura T."/>
            <person name="Hosouchi T."/>
            <person name="Matsuno A."/>
            <person name="Muraki A."/>
            <person name="Nakazaki N."/>
            <person name="Naruo K."/>
            <person name="Okumura S."/>
            <person name="Shimpo S."/>
            <person name="Takeuchi C."/>
            <person name="Wada T."/>
            <person name="Watanabe A."/>
            <person name="Yamada M."/>
            <person name="Yasuda M."/>
            <person name="Tabata S."/>
        </authorList>
    </citation>
    <scope>NUCLEOTIDE SEQUENCE [LARGE SCALE GENOMIC DNA]</scope>
    <source>
        <strain evidence="2">ATCC 27184 / PCC 6803 / Kazusa</strain>
    </source>
</reference>
<sequence>MVNLLVISLRIAPAAEAAFTEFYHHHYIPKLLEVVPEITTARRYEEYGVAGSLKWFSKRLLTFYELAPNVSLEQINSALSRPGREEETATWQHWKVNALQGLSRVAYQQTYAHSRRPWDGIFGNRPFFQVSVEVKPEAEPEFRAWYEESYLPKIMADVPTWAACRRYTSFDRDPVIYHTIYETANLADLETSFASMRSAYLYGSNADWDRWVGTAITYQDAASYRPIFRRPG</sequence>
<evidence type="ECO:0000313" key="1">
    <source>
        <dbReference type="EMBL" id="BAA10176.1"/>
    </source>
</evidence>
<keyword evidence="2" id="KW-1185">Reference proteome</keyword>
<dbReference type="KEGG" id="syn:sll0309"/>
<accession>Q55656</accession>
<dbReference type="InParanoid" id="Q55656"/>